<organism evidence="1 2">
    <name type="scientific">Streptococcus hyointestinalis</name>
    <dbReference type="NCBI Taxonomy" id="1337"/>
    <lineage>
        <taxon>Bacteria</taxon>
        <taxon>Bacillati</taxon>
        <taxon>Bacillota</taxon>
        <taxon>Bacilli</taxon>
        <taxon>Lactobacillales</taxon>
        <taxon>Streptococcaceae</taxon>
        <taxon>Streptococcus</taxon>
    </lineage>
</organism>
<reference evidence="1 2" key="1">
    <citation type="submission" date="2018-06" db="EMBL/GenBank/DDBJ databases">
        <authorList>
            <consortium name="Pathogen Informatics"/>
            <person name="Doyle S."/>
        </authorList>
    </citation>
    <scope>NUCLEOTIDE SEQUENCE [LARGE SCALE GENOMIC DNA]</scope>
    <source>
        <strain evidence="1 2">NCTC12224</strain>
    </source>
</reference>
<keyword evidence="2" id="KW-1185">Reference proteome</keyword>
<protein>
    <submittedName>
        <fullName evidence="1">Uncharacterized protein</fullName>
    </submittedName>
</protein>
<sequence>MEIGICRRCGCNSFAPCYDEEKGKCSWIDREKTLCSHCFYGFNADVFQTKAFYRPGYDWLERDSEFAKSSLRNPKSHWVYDIERDGLCVVQMGDHIGAVRFLAKEFYGLTRIKREEIFKWQE</sequence>
<dbReference type="EMBL" id="UHFN01000002">
    <property type="protein sequence ID" value="SUN57942.1"/>
    <property type="molecule type" value="Genomic_DNA"/>
</dbReference>
<dbReference type="OrthoDB" id="2234907at2"/>
<name>A0A380K1Q2_9STRE</name>
<accession>A0A380K1Q2</accession>
<evidence type="ECO:0000313" key="1">
    <source>
        <dbReference type="EMBL" id="SUN57942.1"/>
    </source>
</evidence>
<evidence type="ECO:0000313" key="2">
    <source>
        <dbReference type="Proteomes" id="UP000254924"/>
    </source>
</evidence>
<gene>
    <name evidence="1" type="ORF">NCTC12224_00026</name>
</gene>
<dbReference type="Proteomes" id="UP000254924">
    <property type="component" value="Unassembled WGS sequence"/>
</dbReference>
<dbReference type="AlphaFoldDB" id="A0A380K1Q2"/>
<proteinExistence type="predicted"/>